<accession>A0ABP0UJK1</accession>
<evidence type="ECO:0000313" key="1">
    <source>
        <dbReference type="EMBL" id="CAK9222458.1"/>
    </source>
</evidence>
<evidence type="ECO:0000313" key="2">
    <source>
        <dbReference type="Proteomes" id="UP001497512"/>
    </source>
</evidence>
<proteinExistence type="predicted"/>
<gene>
    <name evidence="1" type="ORF">CSSPTR1EN2_LOCUS16077</name>
</gene>
<dbReference type="Proteomes" id="UP001497512">
    <property type="component" value="Chromosome 4"/>
</dbReference>
<sequence length="67" mass="7664">MDVQSRKIAIAAKTKTKAIRSCIRRLPERWNVFVIVKMVGSFKMRNSAMATVEKLSKRGRTARGREV</sequence>
<keyword evidence="2" id="KW-1185">Reference proteome</keyword>
<protein>
    <submittedName>
        <fullName evidence="1">Uncharacterized protein</fullName>
    </submittedName>
</protein>
<organism evidence="1 2">
    <name type="scientific">Sphagnum troendelagicum</name>
    <dbReference type="NCBI Taxonomy" id="128251"/>
    <lineage>
        <taxon>Eukaryota</taxon>
        <taxon>Viridiplantae</taxon>
        <taxon>Streptophyta</taxon>
        <taxon>Embryophyta</taxon>
        <taxon>Bryophyta</taxon>
        <taxon>Sphagnophytina</taxon>
        <taxon>Sphagnopsida</taxon>
        <taxon>Sphagnales</taxon>
        <taxon>Sphagnaceae</taxon>
        <taxon>Sphagnum</taxon>
    </lineage>
</organism>
<name>A0ABP0UJK1_9BRYO</name>
<dbReference type="EMBL" id="OZ019896">
    <property type="protein sequence ID" value="CAK9222458.1"/>
    <property type="molecule type" value="Genomic_DNA"/>
</dbReference>
<reference evidence="1" key="1">
    <citation type="submission" date="2024-02" db="EMBL/GenBank/DDBJ databases">
        <authorList>
            <consortium name="ELIXIR-Norway"/>
            <consortium name="Elixir Norway"/>
        </authorList>
    </citation>
    <scope>NUCLEOTIDE SEQUENCE</scope>
</reference>